<dbReference type="InterPro" id="IPR008893">
    <property type="entry name" value="WGR_domain"/>
</dbReference>
<keyword evidence="3" id="KW-1185">Reference proteome</keyword>
<dbReference type="EMBL" id="JAESVN010000002">
    <property type="protein sequence ID" value="MBL4916991.1"/>
    <property type="molecule type" value="Genomic_DNA"/>
</dbReference>
<sequence>MIGFHLLRNRGGQARYYRVDVDYNLFGEYSVLREWGLKGRPGATTGQRRVDWFANLREAALAAESWQKRAQRRGYARLAEG</sequence>
<dbReference type="CDD" id="cd07996">
    <property type="entry name" value="WGR_MMR_like"/>
    <property type="match status" value="1"/>
</dbReference>
<evidence type="ECO:0000259" key="1">
    <source>
        <dbReference type="PROSITE" id="PS51977"/>
    </source>
</evidence>
<dbReference type="Proteomes" id="UP000648908">
    <property type="component" value="Unassembled WGS sequence"/>
</dbReference>
<proteinExistence type="predicted"/>
<dbReference type="SUPFAM" id="SSF142921">
    <property type="entry name" value="WGR domain-like"/>
    <property type="match status" value="1"/>
</dbReference>
<comment type="caution">
    <text evidence="2">The sequence shown here is derived from an EMBL/GenBank/DDBJ whole genome shotgun (WGS) entry which is preliminary data.</text>
</comment>
<reference evidence="2" key="1">
    <citation type="submission" date="2021-01" db="EMBL/GenBank/DDBJ databases">
        <title>Tabrizicola alba sp. nov. a motile alkaliphilic bacterium isolated from a soda lake.</title>
        <authorList>
            <person name="Szuroczki S."/>
            <person name="Abbaszade G."/>
            <person name="Schumann P."/>
            <person name="Toth E."/>
        </authorList>
    </citation>
    <scope>NUCLEOTIDE SEQUENCE</scope>
    <source>
        <strain evidence="2">DMG-N-6</strain>
    </source>
</reference>
<evidence type="ECO:0000313" key="2">
    <source>
        <dbReference type="EMBL" id="MBL4916991.1"/>
    </source>
</evidence>
<organism evidence="2 3">
    <name type="scientific">Szabonella alba</name>
    <dbReference type="NCBI Taxonomy" id="2804194"/>
    <lineage>
        <taxon>Bacteria</taxon>
        <taxon>Pseudomonadati</taxon>
        <taxon>Pseudomonadota</taxon>
        <taxon>Alphaproteobacteria</taxon>
        <taxon>Rhodobacterales</taxon>
        <taxon>Paracoccaceae</taxon>
        <taxon>Szabonella</taxon>
    </lineage>
</organism>
<name>A0A8K0V8B1_9RHOB</name>
<dbReference type="AlphaFoldDB" id="A0A8K0V8B1"/>
<accession>A0A8K0V8B1</accession>
<dbReference type="PROSITE" id="PS51977">
    <property type="entry name" value="WGR"/>
    <property type="match status" value="1"/>
</dbReference>
<gene>
    <name evidence="2" type="ORF">JL811_07115</name>
</gene>
<dbReference type="Pfam" id="PF05406">
    <property type="entry name" value="WGR"/>
    <property type="match status" value="1"/>
</dbReference>
<evidence type="ECO:0000313" key="3">
    <source>
        <dbReference type="Proteomes" id="UP000648908"/>
    </source>
</evidence>
<protein>
    <submittedName>
        <fullName evidence="2">WGR domain-containing protein</fullName>
    </submittedName>
</protein>
<dbReference type="InterPro" id="IPR036930">
    <property type="entry name" value="WGR_dom_sf"/>
</dbReference>
<feature type="domain" description="WGR" evidence="1">
    <location>
        <begin position="1"/>
        <end position="81"/>
    </location>
</feature>
<dbReference type="InterPro" id="IPR049809">
    <property type="entry name" value="YehF/YfeS-like_WGR"/>
</dbReference>
<dbReference type="RefSeq" id="WP_202687785.1">
    <property type="nucleotide sequence ID" value="NZ_JAESVN010000002.1"/>
</dbReference>